<sequence>MSAAEVQETSETPEDIIAKSASRLRDLRKRAENLYQERVYKLMQEHGCDLVQAHAHASRDPTASQALEMSLEIAEDVIARSGARAALSGSAPDG</sequence>
<evidence type="ECO:0000313" key="2">
    <source>
        <dbReference type="Proteomes" id="UP000199377"/>
    </source>
</evidence>
<dbReference type="Proteomes" id="UP000199377">
    <property type="component" value="Unassembled WGS sequence"/>
</dbReference>
<evidence type="ECO:0000313" key="1">
    <source>
        <dbReference type="EMBL" id="SFJ33506.1"/>
    </source>
</evidence>
<dbReference type="STRING" id="1114924.SAMN05216258_1424"/>
<dbReference type="AlphaFoldDB" id="A0A1I3QJY9"/>
<protein>
    <recommendedName>
        <fullName evidence="3">ANTAR domain-containing protein</fullName>
    </recommendedName>
</protein>
<dbReference type="RefSeq" id="WP_143103483.1">
    <property type="nucleotide sequence ID" value="NZ_FOQH01000042.1"/>
</dbReference>
<dbReference type="EMBL" id="FOQH01000042">
    <property type="protein sequence ID" value="SFJ33506.1"/>
    <property type="molecule type" value="Genomic_DNA"/>
</dbReference>
<name>A0A1I3QJY9_9RHOB</name>
<organism evidence="1 2">
    <name type="scientific">Albimonas pacifica</name>
    <dbReference type="NCBI Taxonomy" id="1114924"/>
    <lineage>
        <taxon>Bacteria</taxon>
        <taxon>Pseudomonadati</taxon>
        <taxon>Pseudomonadota</taxon>
        <taxon>Alphaproteobacteria</taxon>
        <taxon>Rhodobacterales</taxon>
        <taxon>Paracoccaceae</taxon>
        <taxon>Albimonas</taxon>
    </lineage>
</organism>
<dbReference type="OrthoDB" id="7885630at2"/>
<proteinExistence type="predicted"/>
<keyword evidence="2" id="KW-1185">Reference proteome</keyword>
<accession>A0A1I3QJY9</accession>
<evidence type="ECO:0008006" key="3">
    <source>
        <dbReference type="Google" id="ProtNLM"/>
    </source>
</evidence>
<reference evidence="1 2" key="1">
    <citation type="submission" date="2016-10" db="EMBL/GenBank/DDBJ databases">
        <authorList>
            <person name="de Groot N.N."/>
        </authorList>
    </citation>
    <scope>NUCLEOTIDE SEQUENCE [LARGE SCALE GENOMIC DNA]</scope>
    <source>
        <strain evidence="1 2">CGMCC 1.11030</strain>
    </source>
</reference>
<gene>
    <name evidence="1" type="ORF">SAMN05216258_1424</name>
</gene>